<comment type="caution">
    <text evidence="3">The sequence shown here is derived from an EMBL/GenBank/DDBJ whole genome shotgun (WGS) entry which is preliminary data.</text>
</comment>
<dbReference type="PIRSF" id="PIRSF016578">
    <property type="entry name" value="HsaA"/>
    <property type="match status" value="1"/>
</dbReference>
<dbReference type="PANTHER" id="PTHR48083">
    <property type="entry name" value="MEDIUM-CHAIN SPECIFIC ACYL-COA DEHYDROGENASE, MITOCHONDRIAL-RELATED"/>
    <property type="match status" value="1"/>
</dbReference>
<dbReference type="SUPFAM" id="SSF47203">
    <property type="entry name" value="Acyl-CoA dehydrogenase C-terminal domain-like"/>
    <property type="match status" value="1"/>
</dbReference>
<reference evidence="3 4" key="1">
    <citation type="submission" date="2018-11" db="EMBL/GenBank/DDBJ databases">
        <title>Sequencing the genomes of 1000 actinobacteria strains.</title>
        <authorList>
            <person name="Klenk H.-P."/>
        </authorList>
    </citation>
    <scope>NUCLEOTIDE SEQUENCE [LARGE SCALE GENOMIC DNA]</scope>
    <source>
        <strain evidence="3 4">DSM 44254</strain>
    </source>
</reference>
<dbReference type="SUPFAM" id="SSF56645">
    <property type="entry name" value="Acyl-CoA dehydrogenase NM domain-like"/>
    <property type="match status" value="1"/>
</dbReference>
<dbReference type="GO" id="GO:0050660">
    <property type="term" value="F:flavin adenine dinucleotide binding"/>
    <property type="evidence" value="ECO:0007669"/>
    <property type="project" value="InterPro"/>
</dbReference>
<dbReference type="InterPro" id="IPR013107">
    <property type="entry name" value="Acyl-CoA_DH_C"/>
</dbReference>
<proteinExistence type="predicted"/>
<dbReference type="InterPro" id="IPR046373">
    <property type="entry name" value="Acyl-CoA_Oxase/DH_mid-dom_sf"/>
</dbReference>
<dbReference type="Gene3D" id="1.10.540.10">
    <property type="entry name" value="Acyl-CoA dehydrogenase/oxidase, N-terminal domain"/>
    <property type="match status" value="1"/>
</dbReference>
<gene>
    <name evidence="3" type="ORF">EDD29_3158</name>
</gene>
<dbReference type="Proteomes" id="UP000272400">
    <property type="component" value="Unassembled WGS sequence"/>
</dbReference>
<dbReference type="AlphaFoldDB" id="A0A3N1CWC5"/>
<dbReference type="Gene3D" id="2.40.110.10">
    <property type="entry name" value="Butyryl-CoA Dehydrogenase, subunit A, domain 2"/>
    <property type="match status" value="1"/>
</dbReference>
<evidence type="ECO:0000259" key="2">
    <source>
        <dbReference type="Pfam" id="PF08028"/>
    </source>
</evidence>
<dbReference type="Gene3D" id="1.20.140.10">
    <property type="entry name" value="Butyryl-CoA Dehydrogenase, subunit A, domain 3"/>
    <property type="match status" value="1"/>
</dbReference>
<name>A0A3N1CWC5_9ACTN</name>
<sequence length="391" mass="42266">MSMIDKARAAAPTLAAADAEGAAQGRLTDEAVAALDSIGVLRALQPARWGGGEVHLTEYAETVIEIGRSSASAGWVASVVGVHPWQIALFPEETQTEIWGEDPARKIASSYTPTGRIEKVPGGYQVSGRWSFSSGSGICDGVILGGIAGRREVNGVEYPDFTSVILDRADYRIEETWNVAGLRGTGSNDIVVDGVFVPEHRGQSHVLYTHGLGTPLPGQELNDGPLYRTPWAVTFNLIIAAGAVGASLGFYDQWVAETRARRTNYGQLLREEHLVQNHLAEAAWQLDAAVLKVKRAADELMEAASRHEIPSLEQRAFWRWDVARAANGATDAVQELMRVSSGRAAFVDHPLQTRFQDAISASSHAFLFDDPLAKAWAGRHLGAEKLEAVHL</sequence>
<dbReference type="InterPro" id="IPR037069">
    <property type="entry name" value="AcylCoA_DH/ox_N_sf"/>
</dbReference>
<dbReference type="InterPro" id="IPR009100">
    <property type="entry name" value="AcylCoA_DH/oxidase_NM_dom_sf"/>
</dbReference>
<dbReference type="Pfam" id="PF08028">
    <property type="entry name" value="Acyl-CoA_dh_2"/>
    <property type="match status" value="1"/>
</dbReference>
<dbReference type="EMBL" id="RJKE01000001">
    <property type="protein sequence ID" value="ROO85612.1"/>
    <property type="molecule type" value="Genomic_DNA"/>
</dbReference>
<keyword evidence="4" id="KW-1185">Reference proteome</keyword>
<evidence type="ECO:0000313" key="3">
    <source>
        <dbReference type="EMBL" id="ROO85612.1"/>
    </source>
</evidence>
<feature type="domain" description="Acyl-CoA dehydrogenase C-terminal" evidence="2">
    <location>
        <begin position="237"/>
        <end position="367"/>
    </location>
</feature>
<dbReference type="GO" id="GO:0016712">
    <property type="term" value="F:oxidoreductase activity, acting on paired donors, with incorporation or reduction of molecular oxygen, reduced flavin or flavoprotein as one donor, and incorporation of one atom of oxygen"/>
    <property type="evidence" value="ECO:0007669"/>
    <property type="project" value="TreeGrafter"/>
</dbReference>
<keyword evidence="3" id="KW-0503">Monooxygenase</keyword>
<accession>A0A3N1CWC5</accession>
<organism evidence="3 4">
    <name type="scientific">Actinocorallia herbida</name>
    <dbReference type="NCBI Taxonomy" id="58109"/>
    <lineage>
        <taxon>Bacteria</taxon>
        <taxon>Bacillati</taxon>
        <taxon>Actinomycetota</taxon>
        <taxon>Actinomycetes</taxon>
        <taxon>Streptosporangiales</taxon>
        <taxon>Thermomonosporaceae</taxon>
        <taxon>Actinocorallia</taxon>
    </lineage>
</organism>
<dbReference type="GO" id="GO:0005737">
    <property type="term" value="C:cytoplasm"/>
    <property type="evidence" value="ECO:0007669"/>
    <property type="project" value="TreeGrafter"/>
</dbReference>
<evidence type="ECO:0000256" key="1">
    <source>
        <dbReference type="ARBA" id="ARBA00023002"/>
    </source>
</evidence>
<protein>
    <submittedName>
        <fullName evidence="3">3-hydroxy-9,10-secoandrosta-1,3,5(10)-triene-9, 17-dione monooxygenase</fullName>
    </submittedName>
</protein>
<dbReference type="InterPro" id="IPR050741">
    <property type="entry name" value="Acyl-CoA_dehydrogenase"/>
</dbReference>
<dbReference type="OrthoDB" id="3404950at2"/>
<dbReference type="PANTHER" id="PTHR48083:SF19">
    <property type="entry name" value="FLAVIN-DEPENDENT MONOOXYGENASE, OXYGENASE SUBUNIT HSAA"/>
    <property type="match status" value="1"/>
</dbReference>
<evidence type="ECO:0000313" key="4">
    <source>
        <dbReference type="Proteomes" id="UP000272400"/>
    </source>
</evidence>
<dbReference type="GO" id="GO:0033539">
    <property type="term" value="P:fatty acid beta-oxidation using acyl-CoA dehydrogenase"/>
    <property type="evidence" value="ECO:0007669"/>
    <property type="project" value="TreeGrafter"/>
</dbReference>
<keyword evidence="1" id="KW-0560">Oxidoreductase</keyword>
<dbReference type="GO" id="GO:0003995">
    <property type="term" value="F:acyl-CoA dehydrogenase activity"/>
    <property type="evidence" value="ECO:0007669"/>
    <property type="project" value="TreeGrafter"/>
</dbReference>
<dbReference type="RefSeq" id="WP_123665099.1">
    <property type="nucleotide sequence ID" value="NZ_RJKE01000001.1"/>
</dbReference>
<dbReference type="InterPro" id="IPR036250">
    <property type="entry name" value="AcylCo_DH-like_C"/>
</dbReference>